<evidence type="ECO:0000256" key="1">
    <source>
        <dbReference type="SAM" id="MobiDB-lite"/>
    </source>
</evidence>
<organism evidence="2 3">
    <name type="scientific">Delitschia confertaspora ATCC 74209</name>
    <dbReference type="NCBI Taxonomy" id="1513339"/>
    <lineage>
        <taxon>Eukaryota</taxon>
        <taxon>Fungi</taxon>
        <taxon>Dikarya</taxon>
        <taxon>Ascomycota</taxon>
        <taxon>Pezizomycotina</taxon>
        <taxon>Dothideomycetes</taxon>
        <taxon>Pleosporomycetidae</taxon>
        <taxon>Pleosporales</taxon>
        <taxon>Delitschiaceae</taxon>
        <taxon>Delitschia</taxon>
    </lineage>
</organism>
<feature type="compositionally biased region" description="Polar residues" evidence="1">
    <location>
        <begin position="1"/>
        <end position="12"/>
    </location>
</feature>
<dbReference type="EMBL" id="ML993962">
    <property type="protein sequence ID" value="KAF2201755.1"/>
    <property type="molecule type" value="Genomic_DNA"/>
</dbReference>
<accession>A0A9P4MZD0</accession>
<feature type="compositionally biased region" description="Basic and acidic residues" evidence="1">
    <location>
        <begin position="75"/>
        <end position="90"/>
    </location>
</feature>
<feature type="region of interest" description="Disordered" evidence="1">
    <location>
        <begin position="1"/>
        <end position="104"/>
    </location>
</feature>
<evidence type="ECO:0000313" key="2">
    <source>
        <dbReference type="EMBL" id="KAF2201755.1"/>
    </source>
</evidence>
<dbReference type="Proteomes" id="UP000799536">
    <property type="component" value="Unassembled WGS sequence"/>
</dbReference>
<sequence length="198" mass="22591">MSLNPPTTSESSLPKEPTPAGLPSSPPSLIRKRSHGEMNASDMASAQQCANADHLRSGRSQTPTPAGNGRGSSADTERPPSEQNTQREETPVEEEFDPDEGLEEFDWEDLELRYHQAMKECEHQQEEHVQEWESLMNFFRVWADAGHVQETDRSFKRLKTRMAHVQHSEQQFDRMRNHYMNVVRAFESALQLLNSPSS</sequence>
<gene>
    <name evidence="2" type="ORF">GQ43DRAFT_440280</name>
</gene>
<proteinExistence type="predicted"/>
<reference evidence="2" key="1">
    <citation type="journal article" date="2020" name="Stud. Mycol.">
        <title>101 Dothideomycetes genomes: a test case for predicting lifestyles and emergence of pathogens.</title>
        <authorList>
            <person name="Haridas S."/>
            <person name="Albert R."/>
            <person name="Binder M."/>
            <person name="Bloem J."/>
            <person name="Labutti K."/>
            <person name="Salamov A."/>
            <person name="Andreopoulos B."/>
            <person name="Baker S."/>
            <person name="Barry K."/>
            <person name="Bills G."/>
            <person name="Bluhm B."/>
            <person name="Cannon C."/>
            <person name="Castanera R."/>
            <person name="Culley D."/>
            <person name="Daum C."/>
            <person name="Ezra D."/>
            <person name="Gonzalez J."/>
            <person name="Henrissat B."/>
            <person name="Kuo A."/>
            <person name="Liang C."/>
            <person name="Lipzen A."/>
            <person name="Lutzoni F."/>
            <person name="Magnuson J."/>
            <person name="Mondo S."/>
            <person name="Nolan M."/>
            <person name="Ohm R."/>
            <person name="Pangilinan J."/>
            <person name="Park H.-J."/>
            <person name="Ramirez L."/>
            <person name="Alfaro M."/>
            <person name="Sun H."/>
            <person name="Tritt A."/>
            <person name="Yoshinaga Y."/>
            <person name="Zwiers L.-H."/>
            <person name="Turgeon B."/>
            <person name="Goodwin S."/>
            <person name="Spatafora J."/>
            <person name="Crous P."/>
            <person name="Grigoriev I."/>
        </authorList>
    </citation>
    <scope>NUCLEOTIDE SEQUENCE</scope>
    <source>
        <strain evidence="2">ATCC 74209</strain>
    </source>
</reference>
<comment type="caution">
    <text evidence="2">The sequence shown here is derived from an EMBL/GenBank/DDBJ whole genome shotgun (WGS) entry which is preliminary data.</text>
</comment>
<keyword evidence="3" id="KW-1185">Reference proteome</keyword>
<dbReference type="OrthoDB" id="5335351at2759"/>
<feature type="compositionally biased region" description="Acidic residues" evidence="1">
    <location>
        <begin position="91"/>
        <end position="104"/>
    </location>
</feature>
<name>A0A9P4MZD0_9PLEO</name>
<evidence type="ECO:0000313" key="3">
    <source>
        <dbReference type="Proteomes" id="UP000799536"/>
    </source>
</evidence>
<protein>
    <submittedName>
        <fullName evidence="2">Uncharacterized protein</fullName>
    </submittedName>
</protein>
<dbReference type="AlphaFoldDB" id="A0A9P4MZD0"/>